<sequence>MLCSACKRKQASRGSKQWRICCFQWKQDQGHNNPLAKLLLLSWLVPESSRRYHISVHMTRPGAAPASLPAPCISPGERDPDFIYNQLPINTSPDYRGAETADQENSANQPKLRGILC</sequence>
<dbReference type="Proteomes" id="UP000190648">
    <property type="component" value="Unassembled WGS sequence"/>
</dbReference>
<evidence type="ECO:0000313" key="3">
    <source>
        <dbReference type="Proteomes" id="UP000190648"/>
    </source>
</evidence>
<evidence type="ECO:0000256" key="1">
    <source>
        <dbReference type="SAM" id="MobiDB-lite"/>
    </source>
</evidence>
<gene>
    <name evidence="2" type="ORF">AV530_007581</name>
</gene>
<reference evidence="2 3" key="1">
    <citation type="submission" date="2016-02" db="EMBL/GenBank/DDBJ databases">
        <title>Band-tailed pigeon sequencing and assembly.</title>
        <authorList>
            <person name="Soares A.E."/>
            <person name="Novak B.J."/>
            <person name="Rice E.S."/>
            <person name="O'Connell B."/>
            <person name="Chang D."/>
            <person name="Weber S."/>
            <person name="Shapiro B."/>
        </authorList>
    </citation>
    <scope>NUCLEOTIDE SEQUENCE [LARGE SCALE GENOMIC DNA]</scope>
    <source>
        <strain evidence="2">BTP2013</strain>
        <tissue evidence="2">Blood</tissue>
    </source>
</reference>
<evidence type="ECO:0000313" key="2">
    <source>
        <dbReference type="EMBL" id="OPJ77197.1"/>
    </source>
</evidence>
<feature type="region of interest" description="Disordered" evidence="1">
    <location>
        <begin position="90"/>
        <end position="117"/>
    </location>
</feature>
<organism evidence="2 3">
    <name type="scientific">Patagioenas fasciata monilis</name>
    <dbReference type="NCBI Taxonomy" id="372326"/>
    <lineage>
        <taxon>Eukaryota</taxon>
        <taxon>Metazoa</taxon>
        <taxon>Chordata</taxon>
        <taxon>Craniata</taxon>
        <taxon>Vertebrata</taxon>
        <taxon>Euteleostomi</taxon>
        <taxon>Archelosauria</taxon>
        <taxon>Archosauria</taxon>
        <taxon>Dinosauria</taxon>
        <taxon>Saurischia</taxon>
        <taxon>Theropoda</taxon>
        <taxon>Coelurosauria</taxon>
        <taxon>Aves</taxon>
        <taxon>Neognathae</taxon>
        <taxon>Neoaves</taxon>
        <taxon>Columbimorphae</taxon>
        <taxon>Columbiformes</taxon>
        <taxon>Columbidae</taxon>
        <taxon>Patagioenas</taxon>
    </lineage>
</organism>
<name>A0A1V4JZZ0_PATFA</name>
<keyword evidence="3" id="KW-1185">Reference proteome</keyword>
<comment type="caution">
    <text evidence="2">The sequence shown here is derived from an EMBL/GenBank/DDBJ whole genome shotgun (WGS) entry which is preliminary data.</text>
</comment>
<dbReference type="EMBL" id="LSYS01005497">
    <property type="protein sequence ID" value="OPJ77197.1"/>
    <property type="molecule type" value="Genomic_DNA"/>
</dbReference>
<accession>A0A1V4JZZ0</accession>
<dbReference type="AlphaFoldDB" id="A0A1V4JZZ0"/>
<protein>
    <submittedName>
        <fullName evidence="2">Uncharacterized protein</fullName>
    </submittedName>
</protein>
<proteinExistence type="predicted"/>